<dbReference type="RefSeq" id="WP_131894601.1">
    <property type="nucleotide sequence ID" value="NZ_SMKZ01000014.1"/>
</dbReference>
<dbReference type="CDD" id="cd09871">
    <property type="entry name" value="PIN_MtVapC28-VapC30-like"/>
    <property type="match status" value="1"/>
</dbReference>
<keyword evidence="2 8" id="KW-1277">Toxin-antitoxin system</keyword>
<evidence type="ECO:0000313" key="11">
    <source>
        <dbReference type="Proteomes" id="UP000294739"/>
    </source>
</evidence>
<dbReference type="InterPro" id="IPR002716">
    <property type="entry name" value="PIN_dom"/>
</dbReference>
<evidence type="ECO:0000256" key="3">
    <source>
        <dbReference type="ARBA" id="ARBA00022722"/>
    </source>
</evidence>
<evidence type="ECO:0000256" key="5">
    <source>
        <dbReference type="ARBA" id="ARBA00022801"/>
    </source>
</evidence>
<dbReference type="EC" id="3.1.-.-" evidence="8"/>
<keyword evidence="3 8" id="KW-0540">Nuclease</keyword>
<dbReference type="InterPro" id="IPR029060">
    <property type="entry name" value="PIN-like_dom_sf"/>
</dbReference>
<keyword evidence="8" id="KW-0800">Toxin</keyword>
<name>A0A4R5DF28_9ACTN</name>
<dbReference type="InterPro" id="IPR022907">
    <property type="entry name" value="VapC_family"/>
</dbReference>
<feature type="binding site" evidence="8">
    <location>
        <position position="105"/>
    </location>
    <ligand>
        <name>Mg(2+)</name>
        <dbReference type="ChEBI" id="CHEBI:18420"/>
    </ligand>
</feature>
<accession>A0A4R5DF28</accession>
<dbReference type="PANTHER" id="PTHR33653">
    <property type="entry name" value="RIBONUCLEASE VAPC2"/>
    <property type="match status" value="1"/>
</dbReference>
<dbReference type="OrthoDB" id="32625at2"/>
<dbReference type="Pfam" id="PF01850">
    <property type="entry name" value="PIN"/>
    <property type="match status" value="1"/>
</dbReference>
<dbReference type="GO" id="GO:0000287">
    <property type="term" value="F:magnesium ion binding"/>
    <property type="evidence" value="ECO:0007669"/>
    <property type="project" value="UniProtKB-UniRule"/>
</dbReference>
<dbReference type="GO" id="GO:0004540">
    <property type="term" value="F:RNA nuclease activity"/>
    <property type="evidence" value="ECO:0007669"/>
    <property type="project" value="InterPro"/>
</dbReference>
<feature type="domain" description="PIN" evidence="9">
    <location>
        <begin position="8"/>
        <end position="130"/>
    </location>
</feature>
<keyword evidence="11" id="KW-1185">Reference proteome</keyword>
<dbReference type="InterPro" id="IPR050556">
    <property type="entry name" value="Type_II_TA_system_RNase"/>
</dbReference>
<keyword evidence="6 8" id="KW-0460">Magnesium</keyword>
<feature type="binding site" evidence="8">
    <location>
        <position position="10"/>
    </location>
    <ligand>
        <name>Mg(2+)</name>
        <dbReference type="ChEBI" id="CHEBI:18420"/>
    </ligand>
</feature>
<dbReference type="HAMAP" id="MF_00265">
    <property type="entry name" value="VapC_Nob1"/>
    <property type="match status" value="1"/>
</dbReference>
<keyword evidence="4 8" id="KW-0479">Metal-binding</keyword>
<dbReference type="Proteomes" id="UP000294739">
    <property type="component" value="Unassembled WGS sequence"/>
</dbReference>
<evidence type="ECO:0000256" key="8">
    <source>
        <dbReference type="HAMAP-Rule" id="MF_00265"/>
    </source>
</evidence>
<comment type="cofactor">
    <cofactor evidence="1 8">
        <name>Mg(2+)</name>
        <dbReference type="ChEBI" id="CHEBI:18420"/>
    </cofactor>
</comment>
<dbReference type="PANTHER" id="PTHR33653:SF1">
    <property type="entry name" value="RIBONUCLEASE VAPC2"/>
    <property type="match status" value="1"/>
</dbReference>
<dbReference type="SUPFAM" id="SSF88723">
    <property type="entry name" value="PIN domain-like"/>
    <property type="match status" value="1"/>
</dbReference>
<dbReference type="EMBL" id="SMKZ01000014">
    <property type="protein sequence ID" value="TDE10364.1"/>
    <property type="molecule type" value="Genomic_DNA"/>
</dbReference>
<evidence type="ECO:0000256" key="4">
    <source>
        <dbReference type="ARBA" id="ARBA00022723"/>
    </source>
</evidence>
<proteinExistence type="inferred from homology"/>
<gene>
    <name evidence="8" type="primary">vapC</name>
    <name evidence="10" type="ORF">E1269_11725</name>
</gene>
<dbReference type="Gene3D" id="3.40.50.1010">
    <property type="entry name" value="5'-nuclease"/>
    <property type="match status" value="1"/>
</dbReference>
<keyword evidence="5 8" id="KW-0378">Hydrolase</keyword>
<dbReference type="GO" id="GO:0016787">
    <property type="term" value="F:hydrolase activity"/>
    <property type="evidence" value="ECO:0007669"/>
    <property type="project" value="UniProtKB-KW"/>
</dbReference>
<comment type="similarity">
    <text evidence="7 8">Belongs to the PINc/VapC protein family.</text>
</comment>
<evidence type="ECO:0000259" key="9">
    <source>
        <dbReference type="Pfam" id="PF01850"/>
    </source>
</evidence>
<evidence type="ECO:0000313" key="10">
    <source>
        <dbReference type="EMBL" id="TDE10364.1"/>
    </source>
</evidence>
<evidence type="ECO:0000256" key="1">
    <source>
        <dbReference type="ARBA" id="ARBA00001946"/>
    </source>
</evidence>
<comment type="function">
    <text evidence="8">Toxic component of a toxin-antitoxin (TA) system. An RNase.</text>
</comment>
<evidence type="ECO:0000256" key="6">
    <source>
        <dbReference type="ARBA" id="ARBA00022842"/>
    </source>
</evidence>
<reference evidence="10 11" key="1">
    <citation type="submission" date="2019-03" db="EMBL/GenBank/DDBJ databases">
        <title>Draft genome sequences of novel Actinobacteria.</title>
        <authorList>
            <person name="Sahin N."/>
            <person name="Ay H."/>
            <person name="Saygin H."/>
        </authorList>
    </citation>
    <scope>NUCLEOTIDE SEQUENCE [LARGE SCALE GENOMIC DNA]</scope>
    <source>
        <strain evidence="10 11">5K138</strain>
    </source>
</reference>
<dbReference type="InParanoid" id="A0A4R5DF28"/>
<evidence type="ECO:0000256" key="7">
    <source>
        <dbReference type="ARBA" id="ARBA00038093"/>
    </source>
</evidence>
<protein>
    <recommendedName>
        <fullName evidence="8">Ribonuclease VapC</fullName>
        <shortName evidence="8">RNase VapC</shortName>
        <ecNumber evidence="8">3.1.-.-</ecNumber>
    </recommendedName>
    <alternativeName>
        <fullName evidence="8">Toxin VapC</fullName>
    </alternativeName>
</protein>
<organism evidence="10 11">
    <name type="scientific">Jiangella asiatica</name>
    <dbReference type="NCBI Taxonomy" id="2530372"/>
    <lineage>
        <taxon>Bacteria</taxon>
        <taxon>Bacillati</taxon>
        <taxon>Actinomycetota</taxon>
        <taxon>Actinomycetes</taxon>
        <taxon>Jiangellales</taxon>
        <taxon>Jiangellaceae</taxon>
        <taxon>Jiangella</taxon>
    </lineage>
</organism>
<evidence type="ECO:0000256" key="2">
    <source>
        <dbReference type="ARBA" id="ARBA00022649"/>
    </source>
</evidence>
<dbReference type="AlphaFoldDB" id="A0A4R5DF28"/>
<dbReference type="GO" id="GO:0090729">
    <property type="term" value="F:toxin activity"/>
    <property type="evidence" value="ECO:0007669"/>
    <property type="project" value="UniProtKB-KW"/>
</dbReference>
<sequence>MTDGRALVVDTSAAIAVLTGEDGAEWLVRTLALADRRYISAASYVELGIVIESRLGPVGTGTAMRFTRDAEIDVVPVEPGVAERALEGWRRFGKGRHPAALNYADCFTYALAVESSLPILCVGNDFARTDVDVLSPD</sequence>
<comment type="caution">
    <text evidence="10">The sequence shown here is derived from an EMBL/GenBank/DDBJ whole genome shotgun (WGS) entry which is preliminary data.</text>
</comment>